<feature type="transmembrane region" description="Helical" evidence="13">
    <location>
        <begin position="323"/>
        <end position="342"/>
    </location>
</feature>
<evidence type="ECO:0000256" key="13">
    <source>
        <dbReference type="HAMAP-Rule" id="MF_00445"/>
    </source>
</evidence>
<gene>
    <name evidence="13 16" type="primary">ndhB</name>
</gene>
<feature type="transmembrane region" description="Helical" evidence="13">
    <location>
        <begin position="22"/>
        <end position="47"/>
    </location>
</feature>
<feature type="domain" description="NAD(P)H-quinone oxidoreductase subunit 2 N-terminal" evidence="15">
    <location>
        <begin position="18"/>
        <end position="117"/>
    </location>
</feature>
<keyword evidence="3 16" id="KW-0150">Chloroplast</keyword>
<dbReference type="GeneID" id="42888612"/>
<keyword evidence="7 13" id="KW-0618">Plastoquinone</keyword>
<dbReference type="EC" id="7.1.1.-" evidence="13"/>
<dbReference type="RefSeq" id="YP_009711452.1">
    <property type="nucleotide sequence ID" value="NC_045233.1"/>
</dbReference>
<dbReference type="NCBIfam" id="TIGR01770">
    <property type="entry name" value="NDH_I_N"/>
    <property type="match status" value="1"/>
</dbReference>
<sequence length="510" mass="56607">MIWHVQNENFILDSTRIFMKAFHLLLFDGSFIFPECILIFGLILLLMIDSTSDQKDMPWFYFISSTSLVMSITALLFRWREEPMISFSGNFQTNNFNEIFQFLILLCSTLCIPLSVEYIECTEMAITEFLLFVLTATLGGMFLCGANDLITIFVAPECFSLCSYLLSGYTKKDVRSNEATTKYLLMGGASSSILVHGFSWLYGSSGGEIELQEIVNGLINTQMYNSPGISIALIFITVGIGFKLSPAPSHQWTPDVYEGSPTPVVAFLSVTSKVAASASATRIFDIPFYFSSNEWHLLLEILAILSMIVGNLIAITQTSMKRMLAYSSIGQIGYVIIGIIVGDSNGGYASMITYMLFYISMNLGTFACIVLFGLRTGTDNIRDYAGLYTKDPFLALSLALCLLSLGGLPPLAGFFGKLHLFWCGWQAGLYFLVSIGLLTSVLSIYYYLKIIKLLMTGQNQEITPHVRNYRRSPLRSNNSIELSMIVCVIASTIPGISMSPIIEIAQDTLF</sequence>
<dbReference type="GO" id="GO:0019684">
    <property type="term" value="P:photosynthesis, light reaction"/>
    <property type="evidence" value="ECO:0007669"/>
    <property type="project" value="UniProtKB-UniRule"/>
</dbReference>
<feature type="transmembrane region" description="Helical" evidence="13">
    <location>
        <begin position="427"/>
        <end position="448"/>
    </location>
</feature>
<comment type="subunit">
    <text evidence="13">NDH is composed of at least 16 different subunits, 5 of which are encoded in the nucleus.</text>
</comment>
<evidence type="ECO:0000256" key="1">
    <source>
        <dbReference type="ARBA" id="ARBA00004141"/>
    </source>
</evidence>
<dbReference type="GO" id="GO:0016655">
    <property type="term" value="F:oxidoreductase activity, acting on NAD(P)H, quinone or similar compound as acceptor"/>
    <property type="evidence" value="ECO:0007669"/>
    <property type="project" value="UniProtKB-UniRule"/>
</dbReference>
<dbReference type="GO" id="GO:0008137">
    <property type="term" value="F:NADH dehydrogenase (ubiquinone) activity"/>
    <property type="evidence" value="ECO:0007669"/>
    <property type="project" value="InterPro"/>
</dbReference>
<reference evidence="16" key="1">
    <citation type="submission" date="2018-10" db="EMBL/GenBank/DDBJ databases">
        <authorList>
            <person name="Chen D."/>
            <person name="Wang J."/>
            <person name="Zhao K."/>
            <person name="Zhu Z."/>
            <person name="Wang H."/>
        </authorList>
    </citation>
    <scope>NUCLEOTIDE SEQUENCE</scope>
</reference>
<feature type="transmembrane region" description="Helical" evidence="13">
    <location>
        <begin position="296"/>
        <end position="316"/>
    </location>
</feature>
<feature type="transmembrane region" description="Helical" evidence="13">
    <location>
        <begin position="480"/>
        <end position="502"/>
    </location>
</feature>
<keyword evidence="16" id="KW-0934">Plastid</keyword>
<comment type="subcellular location">
    <subcellularLocation>
        <location evidence="1">Membrane</location>
        <topology evidence="1">Multi-pass membrane protein</topology>
    </subcellularLocation>
    <subcellularLocation>
        <location evidence="13">Plastid</location>
        <location evidence="13">Chloroplast thylakoid membrane</location>
        <topology evidence="13">Multi-pass membrane protein</topology>
    </subcellularLocation>
</comment>
<dbReference type="Pfam" id="PF00361">
    <property type="entry name" value="Proton_antipo_M"/>
    <property type="match status" value="1"/>
</dbReference>
<dbReference type="InterPro" id="IPR010096">
    <property type="entry name" value="NADH-Q_OxRdtase_suN/2"/>
</dbReference>
<comment type="function">
    <text evidence="13">NDH shuttles electrons from NAD(P)H:plastoquinone, via FMN and iron-sulfur (Fe-S) centers, to quinones in the photosynthetic chain and possibly in a chloroplast respiratory chain. The immediate electron acceptor for the enzyme in this species is believed to be plastoquinone. Couples the redox reaction to proton translocation, and thus conserves the redox energy in a proton gradient.</text>
</comment>
<dbReference type="RefSeq" id="YP_009711439.1">
    <property type="nucleotide sequence ID" value="NC_045233.1"/>
</dbReference>
<dbReference type="Pfam" id="PF19530">
    <property type="entry name" value="Ndh2_N"/>
    <property type="match status" value="1"/>
</dbReference>
<accession>A0A5Q0RXS8</accession>
<comment type="catalytic activity">
    <reaction evidence="13">
        <text>a plastoquinone + NADH + (n+1) H(+)(in) = a plastoquinol + NAD(+) + n H(+)(out)</text>
        <dbReference type="Rhea" id="RHEA:42608"/>
        <dbReference type="Rhea" id="RHEA-COMP:9561"/>
        <dbReference type="Rhea" id="RHEA-COMP:9562"/>
        <dbReference type="ChEBI" id="CHEBI:15378"/>
        <dbReference type="ChEBI" id="CHEBI:17757"/>
        <dbReference type="ChEBI" id="CHEBI:57540"/>
        <dbReference type="ChEBI" id="CHEBI:57945"/>
        <dbReference type="ChEBI" id="CHEBI:62192"/>
    </reaction>
</comment>
<dbReference type="HAMAP" id="MF_00445">
    <property type="entry name" value="NDH1_NuoN_1"/>
    <property type="match status" value="1"/>
</dbReference>
<feature type="domain" description="NADH:quinone oxidoreductase/Mrp antiporter transmembrane" evidence="14">
    <location>
        <begin position="146"/>
        <end position="443"/>
    </location>
</feature>
<dbReference type="PRINTS" id="PR01434">
    <property type="entry name" value="NADHDHGNASE5"/>
</dbReference>
<keyword evidence="2 13" id="KW-0813">Transport</keyword>
<feature type="transmembrane region" description="Helical" evidence="13">
    <location>
        <begin position="223"/>
        <end position="244"/>
    </location>
</feature>
<proteinExistence type="inferred from homology"/>
<comment type="similarity">
    <text evidence="13">Belongs to the complex I subunit 2 family.</text>
</comment>
<geneLocation type="chloroplast" evidence="16"/>
<evidence type="ECO:0000256" key="12">
    <source>
        <dbReference type="ARBA" id="ARBA00023136"/>
    </source>
</evidence>
<keyword evidence="11 13" id="KW-0793">Thylakoid</keyword>
<keyword evidence="12 13" id="KW-0472">Membrane</keyword>
<feature type="transmembrane region" description="Helical" evidence="13">
    <location>
        <begin position="126"/>
        <end position="143"/>
    </location>
</feature>
<evidence type="ECO:0000256" key="2">
    <source>
        <dbReference type="ARBA" id="ARBA00022448"/>
    </source>
</evidence>
<feature type="transmembrane region" description="Helical" evidence="13">
    <location>
        <begin position="99"/>
        <end position="119"/>
    </location>
</feature>
<reference evidence="16" key="2">
    <citation type="journal article" date="2019" name="Mitochondrial DNA Part B Resour">
        <title>Complete plastome sequences of H. paniculiflorum, H. stenophyllum and Homalium ceylanicum (Salicaceae): Three valuable forest tree species.</title>
        <authorList>
            <person name="Chen D.-Y."/>
            <person name="Wang J.-H."/>
            <person name="Zhao K.-K."/>
            <person name="Zhu Z.-X."/>
            <person name="Wang H.-F."/>
        </authorList>
    </citation>
    <scope>NUCLEOTIDE SEQUENCE</scope>
</reference>
<dbReference type="AlphaFoldDB" id="A0A5Q0RXS8"/>
<evidence type="ECO:0000259" key="14">
    <source>
        <dbReference type="Pfam" id="PF00361"/>
    </source>
</evidence>
<keyword evidence="8 13" id="KW-1278">Translocase</keyword>
<feature type="transmembrane region" description="Helical" evidence="13">
    <location>
        <begin position="59"/>
        <end position="79"/>
    </location>
</feature>
<evidence type="ECO:0000256" key="4">
    <source>
        <dbReference type="ARBA" id="ARBA00022692"/>
    </source>
</evidence>
<evidence type="ECO:0000256" key="11">
    <source>
        <dbReference type="ARBA" id="ARBA00023078"/>
    </source>
</evidence>
<dbReference type="GO" id="GO:0009535">
    <property type="term" value="C:chloroplast thylakoid membrane"/>
    <property type="evidence" value="ECO:0007669"/>
    <property type="project" value="UniProtKB-SubCell"/>
</dbReference>
<evidence type="ECO:0000256" key="3">
    <source>
        <dbReference type="ARBA" id="ARBA00022528"/>
    </source>
</evidence>
<dbReference type="GeneID" id="42888645"/>
<dbReference type="NCBIfam" id="NF002701">
    <property type="entry name" value="PRK02504.1"/>
    <property type="match status" value="1"/>
</dbReference>
<keyword evidence="5 13" id="KW-0874">Quinone</keyword>
<comment type="catalytic activity">
    <reaction evidence="13">
        <text>a plastoquinone + NADPH + (n+1) H(+)(in) = a plastoquinol + NADP(+) + n H(+)(out)</text>
        <dbReference type="Rhea" id="RHEA:42612"/>
        <dbReference type="Rhea" id="RHEA-COMP:9561"/>
        <dbReference type="Rhea" id="RHEA-COMP:9562"/>
        <dbReference type="ChEBI" id="CHEBI:15378"/>
        <dbReference type="ChEBI" id="CHEBI:17757"/>
        <dbReference type="ChEBI" id="CHEBI:57783"/>
        <dbReference type="ChEBI" id="CHEBI:58349"/>
        <dbReference type="ChEBI" id="CHEBI:62192"/>
    </reaction>
</comment>
<protein>
    <recommendedName>
        <fullName evidence="13">NAD(P)H-quinone oxidoreductase subunit 2, chloroplastic</fullName>
        <ecNumber evidence="13">7.1.1.-</ecNumber>
    </recommendedName>
    <alternativeName>
        <fullName evidence="13">NAD(P)H dehydrogenase, subunit 2</fullName>
    </alternativeName>
    <alternativeName>
        <fullName evidence="13">NADH-plastoquinone oxidoreductase subunit 2</fullName>
    </alternativeName>
</protein>
<feature type="transmembrane region" description="Helical" evidence="13">
    <location>
        <begin position="348"/>
        <end position="372"/>
    </location>
</feature>
<dbReference type="EMBL" id="MK033523">
    <property type="protein sequence ID" value="QGA46994.1"/>
    <property type="molecule type" value="Genomic_DNA"/>
</dbReference>
<evidence type="ECO:0000256" key="6">
    <source>
        <dbReference type="ARBA" id="ARBA00022857"/>
    </source>
</evidence>
<dbReference type="InterPro" id="IPR045693">
    <property type="entry name" value="Ndh2_N"/>
</dbReference>
<name>A0A5Q0RXS8_9ROSI</name>
<dbReference type="PANTHER" id="PTHR22773">
    <property type="entry name" value="NADH DEHYDROGENASE"/>
    <property type="match status" value="1"/>
</dbReference>
<dbReference type="GO" id="GO:0048038">
    <property type="term" value="F:quinone binding"/>
    <property type="evidence" value="ECO:0007669"/>
    <property type="project" value="UniProtKB-KW"/>
</dbReference>
<keyword evidence="10 13" id="KW-0520">NAD</keyword>
<dbReference type="EMBL" id="MK033523">
    <property type="protein sequence ID" value="QGA46981.1"/>
    <property type="molecule type" value="Genomic_DNA"/>
</dbReference>
<dbReference type="InterPro" id="IPR001750">
    <property type="entry name" value="ND/Mrp_TM"/>
</dbReference>
<evidence type="ECO:0000256" key="7">
    <source>
        <dbReference type="ARBA" id="ARBA00022957"/>
    </source>
</evidence>
<evidence type="ECO:0000256" key="10">
    <source>
        <dbReference type="ARBA" id="ARBA00023027"/>
    </source>
</evidence>
<dbReference type="GO" id="GO:0042773">
    <property type="term" value="P:ATP synthesis coupled electron transport"/>
    <property type="evidence" value="ECO:0007669"/>
    <property type="project" value="InterPro"/>
</dbReference>
<evidence type="ECO:0000256" key="9">
    <source>
        <dbReference type="ARBA" id="ARBA00022989"/>
    </source>
</evidence>
<feature type="transmembrane region" description="Helical" evidence="13">
    <location>
        <begin position="393"/>
        <end position="415"/>
    </location>
</feature>
<evidence type="ECO:0000256" key="5">
    <source>
        <dbReference type="ARBA" id="ARBA00022719"/>
    </source>
</evidence>
<evidence type="ECO:0000259" key="15">
    <source>
        <dbReference type="Pfam" id="PF19530"/>
    </source>
</evidence>
<evidence type="ECO:0000313" key="16">
    <source>
        <dbReference type="EMBL" id="QGA46994.1"/>
    </source>
</evidence>
<keyword evidence="6 13" id="KW-0521">NADP</keyword>
<keyword evidence="9 13" id="KW-1133">Transmembrane helix</keyword>
<organism evidence="16">
    <name type="scientific">Homalium paniculiflorum</name>
    <dbReference type="NCBI Taxonomy" id="2664490"/>
    <lineage>
        <taxon>Eukaryota</taxon>
        <taxon>Viridiplantae</taxon>
        <taxon>Streptophyta</taxon>
        <taxon>Embryophyta</taxon>
        <taxon>Tracheophyta</taxon>
        <taxon>Spermatophyta</taxon>
        <taxon>Magnoliopsida</taxon>
        <taxon>eudicotyledons</taxon>
        <taxon>Gunneridae</taxon>
        <taxon>Pentapetalae</taxon>
        <taxon>rosids</taxon>
        <taxon>fabids</taxon>
        <taxon>Malpighiales</taxon>
        <taxon>Salicaceae</taxon>
        <taxon>Homalieae</taxon>
        <taxon>Homalium</taxon>
    </lineage>
</organism>
<evidence type="ECO:0000256" key="8">
    <source>
        <dbReference type="ARBA" id="ARBA00022967"/>
    </source>
</evidence>
<keyword evidence="4 13" id="KW-0812">Transmembrane</keyword>